<accession>A0AAV7WVS0</accession>
<name>A0AAV7WVS0_PLEWA</name>
<dbReference type="AlphaFoldDB" id="A0AAV7WVS0"/>
<protein>
    <submittedName>
        <fullName evidence="1">Uncharacterized protein</fullName>
    </submittedName>
</protein>
<evidence type="ECO:0000313" key="2">
    <source>
        <dbReference type="Proteomes" id="UP001066276"/>
    </source>
</evidence>
<dbReference type="EMBL" id="JANPWB010000001">
    <property type="protein sequence ID" value="KAJ1218224.1"/>
    <property type="molecule type" value="Genomic_DNA"/>
</dbReference>
<keyword evidence="2" id="KW-1185">Reference proteome</keyword>
<evidence type="ECO:0000313" key="1">
    <source>
        <dbReference type="EMBL" id="KAJ1218224.1"/>
    </source>
</evidence>
<gene>
    <name evidence="1" type="ORF">NDU88_005807</name>
</gene>
<proteinExistence type="predicted"/>
<comment type="caution">
    <text evidence="1">The sequence shown here is derived from an EMBL/GenBank/DDBJ whole genome shotgun (WGS) entry which is preliminary data.</text>
</comment>
<reference evidence="1" key="1">
    <citation type="journal article" date="2022" name="bioRxiv">
        <title>Sequencing and chromosome-scale assembly of the giantPleurodeles waltlgenome.</title>
        <authorList>
            <person name="Brown T."/>
            <person name="Elewa A."/>
            <person name="Iarovenko S."/>
            <person name="Subramanian E."/>
            <person name="Araus A.J."/>
            <person name="Petzold A."/>
            <person name="Susuki M."/>
            <person name="Suzuki K.-i.T."/>
            <person name="Hayashi T."/>
            <person name="Toyoda A."/>
            <person name="Oliveira C."/>
            <person name="Osipova E."/>
            <person name="Leigh N.D."/>
            <person name="Simon A."/>
            <person name="Yun M.H."/>
        </authorList>
    </citation>
    <scope>NUCLEOTIDE SEQUENCE</scope>
    <source>
        <strain evidence="1">20211129_DDA</strain>
        <tissue evidence="1">Liver</tissue>
    </source>
</reference>
<sequence length="184" mass="20202">MGPPRYHQGPGQTKISNLTSPPVFWLPPGPRHPAVATAELVRAAVLPGALLGPFTATPEVMGASSQFRGLSAPVPLLAVNFLFSSRLRAAPNPSLRPRISGSGSTQDPLKKYLVWSKRQSRGANVKVMCQHFPCSRVLRGVEFVEMNAMRCHRVAQCRHQVMQALNQLLSNSLCVRGKEVMHRF</sequence>
<dbReference type="Proteomes" id="UP001066276">
    <property type="component" value="Chromosome 1_1"/>
</dbReference>
<organism evidence="1 2">
    <name type="scientific">Pleurodeles waltl</name>
    <name type="common">Iberian ribbed newt</name>
    <dbReference type="NCBI Taxonomy" id="8319"/>
    <lineage>
        <taxon>Eukaryota</taxon>
        <taxon>Metazoa</taxon>
        <taxon>Chordata</taxon>
        <taxon>Craniata</taxon>
        <taxon>Vertebrata</taxon>
        <taxon>Euteleostomi</taxon>
        <taxon>Amphibia</taxon>
        <taxon>Batrachia</taxon>
        <taxon>Caudata</taxon>
        <taxon>Salamandroidea</taxon>
        <taxon>Salamandridae</taxon>
        <taxon>Pleurodelinae</taxon>
        <taxon>Pleurodeles</taxon>
    </lineage>
</organism>